<dbReference type="Proteomes" id="UP000314294">
    <property type="component" value="Unassembled WGS sequence"/>
</dbReference>
<gene>
    <name evidence="1" type="ORF">EYF80_056882</name>
</gene>
<accession>A0A4Z2EVP2</accession>
<sequence length="85" mass="9303">MVSVPVVKRRKVRAERQNGQVQAGRPNCGCLLTACDRKQVHLPGLVLSPDTMPTADPRTAWAQVMGEEMNSETMKIPPVHGLSQP</sequence>
<organism evidence="1 2">
    <name type="scientific">Liparis tanakae</name>
    <name type="common">Tanaka's snailfish</name>
    <dbReference type="NCBI Taxonomy" id="230148"/>
    <lineage>
        <taxon>Eukaryota</taxon>
        <taxon>Metazoa</taxon>
        <taxon>Chordata</taxon>
        <taxon>Craniata</taxon>
        <taxon>Vertebrata</taxon>
        <taxon>Euteleostomi</taxon>
        <taxon>Actinopterygii</taxon>
        <taxon>Neopterygii</taxon>
        <taxon>Teleostei</taxon>
        <taxon>Neoteleostei</taxon>
        <taxon>Acanthomorphata</taxon>
        <taxon>Eupercaria</taxon>
        <taxon>Perciformes</taxon>
        <taxon>Cottioidei</taxon>
        <taxon>Cottales</taxon>
        <taxon>Liparidae</taxon>
        <taxon>Liparis</taxon>
    </lineage>
</organism>
<keyword evidence="2" id="KW-1185">Reference proteome</keyword>
<dbReference type="AlphaFoldDB" id="A0A4Z2EVP2"/>
<name>A0A4Z2EVP2_9TELE</name>
<evidence type="ECO:0000313" key="1">
    <source>
        <dbReference type="EMBL" id="TNN32957.1"/>
    </source>
</evidence>
<comment type="caution">
    <text evidence="1">The sequence shown here is derived from an EMBL/GenBank/DDBJ whole genome shotgun (WGS) entry which is preliminary data.</text>
</comment>
<reference evidence="1 2" key="1">
    <citation type="submission" date="2019-03" db="EMBL/GenBank/DDBJ databases">
        <title>First draft genome of Liparis tanakae, snailfish: a comprehensive survey of snailfish specific genes.</title>
        <authorList>
            <person name="Kim W."/>
            <person name="Song I."/>
            <person name="Jeong J.-H."/>
            <person name="Kim D."/>
            <person name="Kim S."/>
            <person name="Ryu S."/>
            <person name="Song J.Y."/>
            <person name="Lee S.K."/>
        </authorList>
    </citation>
    <scope>NUCLEOTIDE SEQUENCE [LARGE SCALE GENOMIC DNA]</scope>
    <source>
        <tissue evidence="1">Muscle</tissue>
    </source>
</reference>
<dbReference type="EMBL" id="SRLO01002416">
    <property type="protein sequence ID" value="TNN32957.1"/>
    <property type="molecule type" value="Genomic_DNA"/>
</dbReference>
<protein>
    <submittedName>
        <fullName evidence="1">Uncharacterized protein</fullName>
    </submittedName>
</protein>
<evidence type="ECO:0000313" key="2">
    <source>
        <dbReference type="Proteomes" id="UP000314294"/>
    </source>
</evidence>
<proteinExistence type="predicted"/>